<evidence type="ECO:0000313" key="2">
    <source>
        <dbReference type="Proteomes" id="UP000264800"/>
    </source>
</evidence>
<accession>A0A3Q3B2T5</accession>
<keyword evidence="2" id="KW-1185">Reference proteome</keyword>
<dbReference type="GO" id="GO:0042476">
    <property type="term" value="P:odontogenesis"/>
    <property type="evidence" value="ECO:0007669"/>
    <property type="project" value="Ensembl"/>
</dbReference>
<proteinExistence type="predicted"/>
<reference evidence="1" key="1">
    <citation type="submission" date="2025-08" db="UniProtKB">
        <authorList>
            <consortium name="Ensembl"/>
        </authorList>
    </citation>
    <scope>IDENTIFICATION</scope>
</reference>
<dbReference type="Ensembl" id="ENSKMAT00000023570.1">
    <property type="protein sequence ID" value="ENSKMAP00000023275.1"/>
    <property type="gene ID" value="ENSKMAG00000017275.1"/>
</dbReference>
<dbReference type="OrthoDB" id="3355217at2759"/>
<protein>
    <submittedName>
        <fullName evidence="1">Ssu-2 homolog, related sequence 1</fullName>
    </submittedName>
</protein>
<dbReference type="CTD" id="767720"/>
<sequence length="392" mass="42969">MERQPITSGYGNANYGLDNPGYVPAARGQAAMLATPTHDSQGPSAPPANIFDNLPGYEGTMAGGGGGFLPPPMPAFPAPQPTPELEQPHWNIPSISEETARGAFTLYASSKCCYSKAPAKDGVIMNMEAFNTYRYRLETFTESRSTEWSHEPYNGQPVDASIQPPPGPWDIPAKAPSFFIEGKQQIKVPYTSSIKPCHNCLGMGKSPCKDCAGAGNKVCWVCNGSGFRFGTERCSHCFGRGRDNCATCSGQGSKICNTCRGKQQLLVYISLNVKWTNNSDDYVVEQSSGLQVDNLTKVSGKELFRDSQYMVYPLIGFPDPSVSQASQHLVSDHQGKYSQASRILQQRQTIELIPVTRVTYSWKGKTYIYFVYGNEFKVHTDDYPATCCCSVM</sequence>
<dbReference type="OMA" id="KVHTDDY"/>
<evidence type="ECO:0000313" key="1">
    <source>
        <dbReference type="Ensembl" id="ENSKMAP00000023275.1"/>
    </source>
</evidence>
<reference evidence="1" key="2">
    <citation type="submission" date="2025-09" db="UniProtKB">
        <authorList>
            <consortium name="Ensembl"/>
        </authorList>
    </citation>
    <scope>IDENTIFICATION</scope>
</reference>
<dbReference type="GeneID" id="108231918"/>
<dbReference type="RefSeq" id="XP_017264827.1">
    <property type="nucleotide sequence ID" value="XM_017409338.3"/>
</dbReference>
<dbReference type="PANTHER" id="PTHR48465">
    <property type="entry name" value="PROTEIN SSUH2 HOMOLOG"/>
    <property type="match status" value="1"/>
</dbReference>
<organism evidence="1 2">
    <name type="scientific">Kryptolebias marmoratus</name>
    <name type="common">Mangrove killifish</name>
    <name type="synonym">Rivulus marmoratus</name>
    <dbReference type="NCBI Taxonomy" id="37003"/>
    <lineage>
        <taxon>Eukaryota</taxon>
        <taxon>Metazoa</taxon>
        <taxon>Chordata</taxon>
        <taxon>Craniata</taxon>
        <taxon>Vertebrata</taxon>
        <taxon>Euteleostomi</taxon>
        <taxon>Actinopterygii</taxon>
        <taxon>Neopterygii</taxon>
        <taxon>Teleostei</taxon>
        <taxon>Neoteleostei</taxon>
        <taxon>Acanthomorphata</taxon>
        <taxon>Ovalentaria</taxon>
        <taxon>Atherinomorphae</taxon>
        <taxon>Cyprinodontiformes</taxon>
        <taxon>Rivulidae</taxon>
        <taxon>Kryptolebias</taxon>
    </lineage>
</organism>
<name>A0A3Q3B2T5_KRYMA</name>
<dbReference type="STRING" id="37003.ENSKMAP00000023275"/>
<dbReference type="Proteomes" id="UP000264800">
    <property type="component" value="Unplaced"/>
</dbReference>
<dbReference type="KEGG" id="kmr:108231918"/>
<dbReference type="RefSeq" id="XP_017264826.1">
    <property type="nucleotide sequence ID" value="XM_017409337.2"/>
</dbReference>
<dbReference type="GeneTree" id="ENSGT00940000163873"/>
<dbReference type="AlphaFoldDB" id="A0A3Q3B2T5"/>
<dbReference type="InterPro" id="IPR052789">
    <property type="entry name" value="SSUH2_homolog"/>
</dbReference>
<dbReference type="PANTHER" id="PTHR48465:SF1">
    <property type="entry name" value="PROTEIN SSUH2 HOMOLOG"/>
    <property type="match status" value="1"/>
</dbReference>